<gene>
    <name evidence="2" type="ORF">JAAARDRAFT_623103</name>
</gene>
<proteinExistence type="predicted"/>
<dbReference type="InParanoid" id="A0A067PXE9"/>
<keyword evidence="1" id="KW-0472">Membrane</keyword>
<protein>
    <submittedName>
        <fullName evidence="2">Uncharacterized protein</fullName>
    </submittedName>
</protein>
<reference evidence="3" key="1">
    <citation type="journal article" date="2014" name="Proc. Natl. Acad. Sci. U.S.A.">
        <title>Extensive sampling of basidiomycete genomes demonstrates inadequacy of the white-rot/brown-rot paradigm for wood decay fungi.</title>
        <authorList>
            <person name="Riley R."/>
            <person name="Salamov A.A."/>
            <person name="Brown D.W."/>
            <person name="Nagy L.G."/>
            <person name="Floudas D."/>
            <person name="Held B.W."/>
            <person name="Levasseur A."/>
            <person name="Lombard V."/>
            <person name="Morin E."/>
            <person name="Otillar R."/>
            <person name="Lindquist E.A."/>
            <person name="Sun H."/>
            <person name="LaButti K.M."/>
            <person name="Schmutz J."/>
            <person name="Jabbour D."/>
            <person name="Luo H."/>
            <person name="Baker S.E."/>
            <person name="Pisabarro A.G."/>
            <person name="Walton J.D."/>
            <person name="Blanchette R.A."/>
            <person name="Henrissat B."/>
            <person name="Martin F."/>
            <person name="Cullen D."/>
            <person name="Hibbett D.S."/>
            <person name="Grigoriev I.V."/>
        </authorList>
    </citation>
    <scope>NUCLEOTIDE SEQUENCE [LARGE SCALE GENOMIC DNA]</scope>
    <source>
        <strain evidence="3">MUCL 33604</strain>
    </source>
</reference>
<organism evidence="2 3">
    <name type="scientific">Jaapia argillacea MUCL 33604</name>
    <dbReference type="NCBI Taxonomy" id="933084"/>
    <lineage>
        <taxon>Eukaryota</taxon>
        <taxon>Fungi</taxon>
        <taxon>Dikarya</taxon>
        <taxon>Basidiomycota</taxon>
        <taxon>Agaricomycotina</taxon>
        <taxon>Agaricomycetes</taxon>
        <taxon>Agaricomycetidae</taxon>
        <taxon>Jaapiales</taxon>
        <taxon>Jaapiaceae</taxon>
        <taxon>Jaapia</taxon>
    </lineage>
</organism>
<evidence type="ECO:0000313" key="2">
    <source>
        <dbReference type="EMBL" id="KDQ59488.1"/>
    </source>
</evidence>
<dbReference type="EMBL" id="KL197715">
    <property type="protein sequence ID" value="KDQ59488.1"/>
    <property type="molecule type" value="Genomic_DNA"/>
</dbReference>
<keyword evidence="1" id="KW-1133">Transmembrane helix</keyword>
<dbReference type="HOGENOM" id="CLU_1277780_0_0_1"/>
<keyword evidence="3" id="KW-1185">Reference proteome</keyword>
<dbReference type="AlphaFoldDB" id="A0A067PXE9"/>
<feature type="transmembrane region" description="Helical" evidence="1">
    <location>
        <begin position="82"/>
        <end position="101"/>
    </location>
</feature>
<evidence type="ECO:0000256" key="1">
    <source>
        <dbReference type="SAM" id="Phobius"/>
    </source>
</evidence>
<dbReference type="Proteomes" id="UP000027265">
    <property type="component" value="Unassembled WGS sequence"/>
</dbReference>
<evidence type="ECO:0000313" key="3">
    <source>
        <dbReference type="Proteomes" id="UP000027265"/>
    </source>
</evidence>
<feature type="transmembrane region" description="Helical" evidence="1">
    <location>
        <begin position="121"/>
        <end position="141"/>
    </location>
</feature>
<name>A0A067PXE9_9AGAM</name>
<sequence length="216" mass="23766">MRSPREMAVLRYIRLVSYTLLSLFHFVIAAYSIVHVIETHGGEPTELALGASSVLSLAILTGVGAYKVMAPVLRRPPTNADNLFAFMWTGCAGLIGAIFVGRRAFQGDHTGLCTDFNSCGVGYLILSLSWLATLTSFFALAATFREPRPDLVPVSVSQSKMALRPGDPIAFPPRRAELDTYPRAYTQYHGKHGADLERYQDGVNTFSPEWQSVPLR</sequence>
<feature type="transmembrane region" description="Helical" evidence="1">
    <location>
        <begin position="12"/>
        <end position="37"/>
    </location>
</feature>
<feature type="transmembrane region" description="Helical" evidence="1">
    <location>
        <begin position="49"/>
        <end position="70"/>
    </location>
</feature>
<accession>A0A067PXE9</accession>
<keyword evidence="1" id="KW-0812">Transmembrane</keyword>